<gene>
    <name evidence="2" type="ORF">GGR43_002426</name>
</gene>
<dbReference type="EMBL" id="JACIDT010000008">
    <property type="protein sequence ID" value="MBB3926703.1"/>
    <property type="molecule type" value="Genomic_DNA"/>
</dbReference>
<evidence type="ECO:0000256" key="1">
    <source>
        <dbReference type="SAM" id="MobiDB-lite"/>
    </source>
</evidence>
<keyword evidence="3" id="KW-1185">Reference proteome</keyword>
<reference evidence="2 3" key="1">
    <citation type="submission" date="2020-08" db="EMBL/GenBank/DDBJ databases">
        <title>Genomic Encyclopedia of Type Strains, Phase IV (KMG-IV): sequencing the most valuable type-strain genomes for metagenomic binning, comparative biology and taxonomic classification.</title>
        <authorList>
            <person name="Goeker M."/>
        </authorList>
    </citation>
    <scope>NUCLEOTIDE SEQUENCE [LARGE SCALE GENOMIC DNA]</scope>
    <source>
        <strain evidence="2 3">DSM 26189</strain>
    </source>
</reference>
<evidence type="ECO:0000313" key="2">
    <source>
        <dbReference type="EMBL" id="MBB3926703.1"/>
    </source>
</evidence>
<name>A0A7W6BGZ4_9SPHN</name>
<accession>A0A7W6BGZ4</accession>
<dbReference type="Proteomes" id="UP000571950">
    <property type="component" value="Unassembled WGS sequence"/>
</dbReference>
<dbReference type="RefSeq" id="WP_188072218.1">
    <property type="nucleotide sequence ID" value="NZ_BSPS01000114.1"/>
</dbReference>
<protein>
    <submittedName>
        <fullName evidence="2">Uncharacterized protein</fullName>
    </submittedName>
</protein>
<organism evidence="2 3">
    <name type="scientific">Sphingobium jiangsuense</name>
    <dbReference type="NCBI Taxonomy" id="870476"/>
    <lineage>
        <taxon>Bacteria</taxon>
        <taxon>Pseudomonadati</taxon>
        <taxon>Pseudomonadota</taxon>
        <taxon>Alphaproteobacteria</taxon>
        <taxon>Sphingomonadales</taxon>
        <taxon>Sphingomonadaceae</taxon>
        <taxon>Sphingobium</taxon>
    </lineage>
</organism>
<evidence type="ECO:0000313" key="3">
    <source>
        <dbReference type="Proteomes" id="UP000571950"/>
    </source>
</evidence>
<dbReference type="AlphaFoldDB" id="A0A7W6BGZ4"/>
<proteinExistence type="predicted"/>
<comment type="caution">
    <text evidence="2">The sequence shown here is derived from an EMBL/GenBank/DDBJ whole genome shotgun (WGS) entry which is preliminary data.</text>
</comment>
<sequence>MDFNHYYARHQMALMLAATAATSGERAIHVASATGYAEKIRGERGRRSTGGPGLLRTEPFSC</sequence>
<feature type="region of interest" description="Disordered" evidence="1">
    <location>
        <begin position="43"/>
        <end position="62"/>
    </location>
</feature>